<feature type="transmembrane region" description="Helical" evidence="1">
    <location>
        <begin position="49"/>
        <end position="73"/>
    </location>
</feature>
<dbReference type="AlphaFoldDB" id="A0A0C9U4W6"/>
<reference evidence="3 4" key="1">
    <citation type="submission" date="2014-06" db="EMBL/GenBank/DDBJ databases">
        <authorList>
            <consortium name="DOE Joint Genome Institute"/>
            <person name="Kuo A."/>
            <person name="Kohler A."/>
            <person name="Nagy L.G."/>
            <person name="Floudas D."/>
            <person name="Copeland A."/>
            <person name="Barry K.W."/>
            <person name="Cichocki N."/>
            <person name="Veneault-Fourrey C."/>
            <person name="LaButti K."/>
            <person name="Lindquist E.A."/>
            <person name="Lipzen A."/>
            <person name="Lundell T."/>
            <person name="Morin E."/>
            <person name="Murat C."/>
            <person name="Sun H."/>
            <person name="Tunlid A."/>
            <person name="Henrissat B."/>
            <person name="Grigoriev I.V."/>
            <person name="Hibbett D.S."/>
            <person name="Martin F."/>
            <person name="Nordberg H.P."/>
            <person name="Cantor M.N."/>
            <person name="Hua S.X."/>
        </authorList>
    </citation>
    <scope>NUCLEOTIDE SEQUENCE [LARGE SCALE GENOMIC DNA]</scope>
    <source>
        <strain evidence="3 4">ATCC 200175</strain>
    </source>
</reference>
<evidence type="ECO:0000313" key="3">
    <source>
        <dbReference type="EMBL" id="KIJ14492.1"/>
    </source>
</evidence>
<keyword evidence="1" id="KW-0812">Transmembrane</keyword>
<organism evidence="3 4">
    <name type="scientific">Paxillus involutus ATCC 200175</name>
    <dbReference type="NCBI Taxonomy" id="664439"/>
    <lineage>
        <taxon>Eukaryota</taxon>
        <taxon>Fungi</taxon>
        <taxon>Dikarya</taxon>
        <taxon>Basidiomycota</taxon>
        <taxon>Agaricomycotina</taxon>
        <taxon>Agaricomycetes</taxon>
        <taxon>Agaricomycetidae</taxon>
        <taxon>Boletales</taxon>
        <taxon>Paxilineae</taxon>
        <taxon>Paxillaceae</taxon>
        <taxon>Paxillus</taxon>
    </lineage>
</organism>
<evidence type="ECO:0000259" key="2">
    <source>
        <dbReference type="Pfam" id="PF20151"/>
    </source>
</evidence>
<feature type="transmembrane region" description="Helical" evidence="1">
    <location>
        <begin position="119"/>
        <end position="142"/>
    </location>
</feature>
<sequence length="310" mass="33472">MSTSELTVLARAQVVKYCRLAPAALWLFDYFLTLQDEVRVMWSSASLNAVHVLFFIVRYLPVAAVICAALDSIGPQLETESASALVYKGLGAILLVLSILSEALLLLRTLALWYDNKWVKAFLIMLYVMVSIIVVVLVALSLSLNLDSVCSTSAATSGSQQAAESVEKSVAKFSGAFISAVASFELVVLLLTIYHGISARTAGANTRGRLVNALRQGNLIYASALFTTSIANNVFFLLPISEGFAGLLDIFQVVLHCVMASRILFDLRDAGKTGLSEIFSVSNIDFASIPMRSIGEQSYLVAERPGEVEA</sequence>
<keyword evidence="4" id="KW-1185">Reference proteome</keyword>
<feature type="transmembrane region" description="Helical" evidence="1">
    <location>
        <begin position="85"/>
        <end position="107"/>
    </location>
</feature>
<feature type="transmembrane region" description="Helical" evidence="1">
    <location>
        <begin position="218"/>
        <end position="238"/>
    </location>
</feature>
<keyword evidence="1" id="KW-0472">Membrane</keyword>
<name>A0A0C9U4W6_PAXIN</name>
<dbReference type="OrthoDB" id="3350812at2759"/>
<keyword evidence="1" id="KW-1133">Transmembrane helix</keyword>
<gene>
    <name evidence="3" type="ORF">PAXINDRAFT_100001</name>
</gene>
<dbReference type="Pfam" id="PF20151">
    <property type="entry name" value="DUF6533"/>
    <property type="match status" value="1"/>
</dbReference>
<dbReference type="InterPro" id="IPR045340">
    <property type="entry name" value="DUF6533"/>
</dbReference>
<dbReference type="EMBL" id="KN819342">
    <property type="protein sequence ID" value="KIJ14492.1"/>
    <property type="molecule type" value="Genomic_DNA"/>
</dbReference>
<reference evidence="4" key="2">
    <citation type="submission" date="2015-01" db="EMBL/GenBank/DDBJ databases">
        <title>Evolutionary Origins and Diversification of the Mycorrhizal Mutualists.</title>
        <authorList>
            <consortium name="DOE Joint Genome Institute"/>
            <consortium name="Mycorrhizal Genomics Consortium"/>
            <person name="Kohler A."/>
            <person name="Kuo A."/>
            <person name="Nagy L.G."/>
            <person name="Floudas D."/>
            <person name="Copeland A."/>
            <person name="Barry K.W."/>
            <person name="Cichocki N."/>
            <person name="Veneault-Fourrey C."/>
            <person name="LaButti K."/>
            <person name="Lindquist E.A."/>
            <person name="Lipzen A."/>
            <person name="Lundell T."/>
            <person name="Morin E."/>
            <person name="Murat C."/>
            <person name="Riley R."/>
            <person name="Ohm R."/>
            <person name="Sun H."/>
            <person name="Tunlid A."/>
            <person name="Henrissat B."/>
            <person name="Grigoriev I.V."/>
            <person name="Hibbett D.S."/>
            <person name="Martin F."/>
        </authorList>
    </citation>
    <scope>NUCLEOTIDE SEQUENCE [LARGE SCALE GENOMIC DNA]</scope>
    <source>
        <strain evidence="4">ATCC 200175</strain>
    </source>
</reference>
<dbReference type="Proteomes" id="UP000053647">
    <property type="component" value="Unassembled WGS sequence"/>
</dbReference>
<evidence type="ECO:0000256" key="1">
    <source>
        <dbReference type="SAM" id="Phobius"/>
    </source>
</evidence>
<evidence type="ECO:0000313" key="4">
    <source>
        <dbReference type="Proteomes" id="UP000053647"/>
    </source>
</evidence>
<dbReference type="HOGENOM" id="CLU_035509_11_1_1"/>
<feature type="transmembrane region" description="Helical" evidence="1">
    <location>
        <begin position="176"/>
        <end position="197"/>
    </location>
</feature>
<feature type="domain" description="DUF6533" evidence="2">
    <location>
        <begin position="17"/>
        <end position="62"/>
    </location>
</feature>
<protein>
    <recommendedName>
        <fullName evidence="2">DUF6533 domain-containing protein</fullName>
    </recommendedName>
</protein>
<accession>A0A0C9U4W6</accession>
<proteinExistence type="predicted"/>